<evidence type="ECO:0000313" key="11">
    <source>
        <dbReference type="Proteomes" id="UP000244005"/>
    </source>
</evidence>
<keyword evidence="11" id="KW-1185">Reference proteome</keyword>
<evidence type="ECO:0000256" key="7">
    <source>
        <dbReference type="SAM" id="Coils"/>
    </source>
</evidence>
<feature type="coiled-coil region" evidence="7">
    <location>
        <begin position="1409"/>
        <end position="1468"/>
    </location>
</feature>
<organism evidence="10 11">
    <name type="scientific">Marchantia polymorpha</name>
    <name type="common">Common liverwort</name>
    <name type="synonym">Marchantia aquatica</name>
    <dbReference type="NCBI Taxonomy" id="3197"/>
    <lineage>
        <taxon>Eukaryota</taxon>
        <taxon>Viridiplantae</taxon>
        <taxon>Streptophyta</taxon>
        <taxon>Embryophyta</taxon>
        <taxon>Marchantiophyta</taxon>
        <taxon>Marchantiopsida</taxon>
        <taxon>Marchantiidae</taxon>
        <taxon>Marchantiales</taxon>
        <taxon>Marchantiaceae</taxon>
        <taxon>Marchantia</taxon>
    </lineage>
</organism>
<dbReference type="GO" id="GO:0007018">
    <property type="term" value="P:microtubule-based movement"/>
    <property type="evidence" value="ECO:0007669"/>
    <property type="project" value="InterPro"/>
</dbReference>
<feature type="coiled-coil region" evidence="7">
    <location>
        <begin position="1522"/>
        <end position="1570"/>
    </location>
</feature>
<dbReference type="FunFam" id="3.40.850.10:FF:000026">
    <property type="entry name" value="Centromere-associated protein E"/>
    <property type="match status" value="1"/>
</dbReference>
<dbReference type="GO" id="GO:0000226">
    <property type="term" value="P:microtubule cytoskeleton organization"/>
    <property type="evidence" value="ECO:0007669"/>
    <property type="project" value="UniProtKB-ARBA"/>
</dbReference>
<accession>A0A2R6WST4</accession>
<dbReference type="PANTHER" id="PTHR47968:SF75">
    <property type="entry name" value="CENTROMERE-ASSOCIATED PROTEIN E"/>
    <property type="match status" value="1"/>
</dbReference>
<dbReference type="GO" id="GO:0033044">
    <property type="term" value="P:regulation of chromosome organization"/>
    <property type="evidence" value="ECO:0007669"/>
    <property type="project" value="UniProtKB-ARBA"/>
</dbReference>
<dbReference type="Gramene" id="Mp6g09070.1">
    <property type="protein sequence ID" value="Mp6g09070.1.cds"/>
    <property type="gene ID" value="Mp6g09070"/>
</dbReference>
<dbReference type="SUPFAM" id="SSF52540">
    <property type="entry name" value="P-loop containing nucleoside triphosphate hydrolases"/>
    <property type="match status" value="1"/>
</dbReference>
<protein>
    <recommendedName>
        <fullName evidence="9">Kinesin motor domain-containing protein</fullName>
    </recommendedName>
</protein>
<dbReference type="GO" id="GO:0042327">
    <property type="term" value="P:positive regulation of phosphorylation"/>
    <property type="evidence" value="ECO:0007669"/>
    <property type="project" value="UniProtKB-ARBA"/>
</dbReference>
<dbReference type="GO" id="GO:1901987">
    <property type="term" value="P:regulation of cell cycle phase transition"/>
    <property type="evidence" value="ECO:0007669"/>
    <property type="project" value="UniProtKB-ARBA"/>
</dbReference>
<name>A0A2R6WST4_MARPO</name>
<feature type="coiled-coil region" evidence="7">
    <location>
        <begin position="1046"/>
        <end position="1094"/>
    </location>
</feature>
<dbReference type="GO" id="GO:0140694">
    <property type="term" value="P:membraneless organelle assembly"/>
    <property type="evidence" value="ECO:0007669"/>
    <property type="project" value="UniProtKB-ARBA"/>
</dbReference>
<dbReference type="GO" id="GO:0043515">
    <property type="term" value="F:kinetochore binding"/>
    <property type="evidence" value="ECO:0007669"/>
    <property type="project" value="UniProtKB-ARBA"/>
</dbReference>
<dbReference type="PROSITE" id="PS50067">
    <property type="entry name" value="KINESIN_MOTOR_2"/>
    <property type="match status" value="1"/>
</dbReference>
<dbReference type="InterPro" id="IPR036961">
    <property type="entry name" value="Kinesin_motor_dom_sf"/>
</dbReference>
<proteinExistence type="inferred from homology"/>
<evidence type="ECO:0000256" key="4">
    <source>
        <dbReference type="ARBA" id="ARBA00023054"/>
    </source>
</evidence>
<feature type="coiled-coil region" evidence="7">
    <location>
        <begin position="341"/>
        <end position="425"/>
    </location>
</feature>
<evidence type="ECO:0000256" key="6">
    <source>
        <dbReference type="PROSITE-ProRule" id="PRU00283"/>
    </source>
</evidence>
<dbReference type="InterPro" id="IPR019821">
    <property type="entry name" value="Kinesin_motor_CS"/>
</dbReference>
<dbReference type="PROSITE" id="PS00411">
    <property type="entry name" value="KINESIN_MOTOR_1"/>
    <property type="match status" value="1"/>
</dbReference>
<evidence type="ECO:0000259" key="9">
    <source>
        <dbReference type="PROSITE" id="PS50067"/>
    </source>
</evidence>
<dbReference type="PANTHER" id="PTHR47968">
    <property type="entry name" value="CENTROMERE PROTEIN E"/>
    <property type="match status" value="1"/>
</dbReference>
<reference evidence="11" key="1">
    <citation type="journal article" date="2017" name="Cell">
        <title>Insights into land plant evolution garnered from the Marchantia polymorpha genome.</title>
        <authorList>
            <person name="Bowman J.L."/>
            <person name="Kohchi T."/>
            <person name="Yamato K.T."/>
            <person name="Jenkins J."/>
            <person name="Shu S."/>
            <person name="Ishizaki K."/>
            <person name="Yamaoka S."/>
            <person name="Nishihama R."/>
            <person name="Nakamura Y."/>
            <person name="Berger F."/>
            <person name="Adam C."/>
            <person name="Aki S.S."/>
            <person name="Althoff F."/>
            <person name="Araki T."/>
            <person name="Arteaga-Vazquez M.A."/>
            <person name="Balasubrmanian S."/>
            <person name="Barry K."/>
            <person name="Bauer D."/>
            <person name="Boehm C.R."/>
            <person name="Briginshaw L."/>
            <person name="Caballero-Perez J."/>
            <person name="Catarino B."/>
            <person name="Chen F."/>
            <person name="Chiyoda S."/>
            <person name="Chovatia M."/>
            <person name="Davies K.M."/>
            <person name="Delmans M."/>
            <person name="Demura T."/>
            <person name="Dierschke T."/>
            <person name="Dolan L."/>
            <person name="Dorantes-Acosta A.E."/>
            <person name="Eklund D.M."/>
            <person name="Florent S.N."/>
            <person name="Flores-Sandoval E."/>
            <person name="Fujiyama A."/>
            <person name="Fukuzawa H."/>
            <person name="Galik B."/>
            <person name="Grimanelli D."/>
            <person name="Grimwood J."/>
            <person name="Grossniklaus U."/>
            <person name="Hamada T."/>
            <person name="Haseloff J."/>
            <person name="Hetherington A.J."/>
            <person name="Higo A."/>
            <person name="Hirakawa Y."/>
            <person name="Hundley H.N."/>
            <person name="Ikeda Y."/>
            <person name="Inoue K."/>
            <person name="Inoue S.I."/>
            <person name="Ishida S."/>
            <person name="Jia Q."/>
            <person name="Kakita M."/>
            <person name="Kanazawa T."/>
            <person name="Kawai Y."/>
            <person name="Kawashima T."/>
            <person name="Kennedy M."/>
            <person name="Kinose K."/>
            <person name="Kinoshita T."/>
            <person name="Kohara Y."/>
            <person name="Koide E."/>
            <person name="Komatsu K."/>
            <person name="Kopischke S."/>
            <person name="Kubo M."/>
            <person name="Kyozuka J."/>
            <person name="Lagercrantz U."/>
            <person name="Lin S.S."/>
            <person name="Lindquist E."/>
            <person name="Lipzen A.M."/>
            <person name="Lu C.W."/>
            <person name="De Luna E."/>
            <person name="Martienssen R.A."/>
            <person name="Minamino N."/>
            <person name="Mizutani M."/>
            <person name="Mizutani M."/>
            <person name="Mochizuki N."/>
            <person name="Monte I."/>
            <person name="Mosher R."/>
            <person name="Nagasaki H."/>
            <person name="Nakagami H."/>
            <person name="Naramoto S."/>
            <person name="Nishitani K."/>
            <person name="Ohtani M."/>
            <person name="Okamoto T."/>
            <person name="Okumura M."/>
            <person name="Phillips J."/>
            <person name="Pollak B."/>
            <person name="Reinders A."/>
            <person name="Rovekamp M."/>
            <person name="Sano R."/>
            <person name="Sawa S."/>
            <person name="Schmid M.W."/>
            <person name="Shirakawa M."/>
            <person name="Solano R."/>
            <person name="Spunde A."/>
            <person name="Suetsugu N."/>
            <person name="Sugano S."/>
            <person name="Sugiyama A."/>
            <person name="Sun R."/>
            <person name="Suzuki Y."/>
            <person name="Takenaka M."/>
            <person name="Takezawa D."/>
            <person name="Tomogane H."/>
            <person name="Tsuzuki M."/>
            <person name="Ueda T."/>
            <person name="Umeda M."/>
            <person name="Ward J.M."/>
            <person name="Watanabe Y."/>
            <person name="Yazaki K."/>
            <person name="Yokoyama R."/>
            <person name="Yoshitake Y."/>
            <person name="Yotsui I."/>
            <person name="Zachgo S."/>
            <person name="Schmutz J."/>
        </authorList>
    </citation>
    <scope>NUCLEOTIDE SEQUENCE [LARGE SCALE GENOMIC DNA]</scope>
    <source>
        <strain evidence="11">Tak-1</strain>
    </source>
</reference>
<keyword evidence="5 6" id="KW-0505">Motor protein</keyword>
<dbReference type="OrthoDB" id="3176171at2759"/>
<dbReference type="EMBL" id="KZ772732">
    <property type="protein sequence ID" value="PTQ36916.1"/>
    <property type="molecule type" value="Genomic_DNA"/>
</dbReference>
<feature type="coiled-coil region" evidence="7">
    <location>
        <begin position="1641"/>
        <end position="1869"/>
    </location>
</feature>
<evidence type="ECO:0000256" key="2">
    <source>
        <dbReference type="ARBA" id="ARBA00022741"/>
    </source>
</evidence>
<feature type="coiled-coil region" evidence="7">
    <location>
        <begin position="625"/>
        <end position="691"/>
    </location>
</feature>
<keyword evidence="3 6" id="KW-0067">ATP-binding</keyword>
<keyword evidence="2 6" id="KW-0547">Nucleotide-binding</keyword>
<dbReference type="GO" id="GO:0003777">
    <property type="term" value="F:microtubule motor activity"/>
    <property type="evidence" value="ECO:0007669"/>
    <property type="project" value="InterPro"/>
</dbReference>
<feature type="region of interest" description="Disordered" evidence="8">
    <location>
        <begin position="2157"/>
        <end position="2191"/>
    </location>
</feature>
<feature type="coiled-coil region" evidence="7">
    <location>
        <begin position="1941"/>
        <end position="2072"/>
    </location>
</feature>
<dbReference type="GO" id="GO:0008017">
    <property type="term" value="F:microtubule binding"/>
    <property type="evidence" value="ECO:0007669"/>
    <property type="project" value="InterPro"/>
</dbReference>
<dbReference type="SMART" id="SM00129">
    <property type="entry name" value="KISc"/>
    <property type="match status" value="1"/>
</dbReference>
<gene>
    <name evidence="10" type="ORF">MARPO_0060s0012</name>
</gene>
<dbReference type="Gene3D" id="3.40.850.10">
    <property type="entry name" value="Kinesin motor domain"/>
    <property type="match status" value="1"/>
</dbReference>
<comment type="similarity">
    <text evidence="1">Belongs to the TRAFAC class myosin-kinesin ATPase superfamily. Kinesin family. KIN-7 subfamily.</text>
</comment>
<feature type="coiled-coil region" evidence="7">
    <location>
        <begin position="554"/>
        <end position="599"/>
    </location>
</feature>
<sequence>MENILVSIRVRPLNKQEASKGTPWKLTSNTITLNSGSNTSGQTFTFDRVFGTDSKTADIYDAHTKRIISSTVQGFNGTIFAYGQTSSGKTYTMRGSQAEPGIIPLAIQDVFRNIEEETNREFLLRVSYMEIYNEEIKDLLAPENSKLQVHESVERGIFVAGLREEIVVNPDQVLQLMEAGEAHRHIGETNMNLHSSRSHTIFRMVIESRDRSEDDPSDRALMQISDPVRVSHLNLVDLAGSERVNKTGAEGARLKEGTHINKSLMTLGNVINKLSEGIEKQGGHVPYRDSKLTRILQPALGGNAKTLIVCNITPAMLHVDETRGTLQFASRANRVTNCAQVNEIMTDAALLKRQKKEIEELRKKLQESPSDHWEGEILNLRNELLKTELEKERMAMELLETQKAQAERERRIKEQQQKIENLSTMVINSAVDDRDLEKRAKKGNRRETWCARPLCQPVAEEFPKIKRAAQKDLSVASSVEFSLPVSKKRSFGLPPPFEKLMEDEESMSKGVSFSFDESLEDGFTTSDHFPLPEHAAQSFVGERRRRSSNDWVTGNEVEQQIFELQSQYDNLQCEHVIKMKEKESEIEQLKRELSQAHSFYMKKDTKQRKSLETDKRGKSLDGWKENDSLATIKQLRTQVRQLETEKLYMQRELDSVLDQAREQSAAVKQELQEVYQELNEAKEESTNLKSHLSVHVKQIHQLQIEKRDEKQAYLQLAAAFKELKSEVDCILASPNVLQSSIYESHQAITRSVKAFQECVEDARDLSAMATLTFSQGNNSIDFVSKSRTATVSQTQLEDQNELGVQSTTMVHDGSFGGCKDITCHKAVGFTECEGPQISKKLIGTFNGCGEEYLSVPPGKEDKSCLDDLEVDRLREENRNLRSVVESLQSELIIRRNQSPSLIETANDEYPELSVAVYEHESWQAMTIEESDLREQTETNCYFTVTELGVAGPHSESYVDSVCLVEELKDSPQSSTVNIRSPSAEGLRKEPVKTTDLHTTIFEIAAGQSPDLISSSQNISTVDDEVDRCIEADKLELHNGFSENEVLAFLRSQLELAEKEKQSFLLREAALEEKLENLMATLQALEDERSSWTESSRKASELLETGDAELLRLTRKLLSARLSPEQAQNDISTQENFASSNSDNKLCILEAELDLVIDEKRSIHEAMRNIESKLEVTMLENARLLQREGILVVESDQLKESLQLLNDEITAKKEPSIDANHDSQREELLQREASLLGEIRDLKACLRLLESEVEMMKSASLESECKKKTFMEREASLMNEINELKASLQSMQDEIVSLTETSNSVQFEKDKVVEHESALAVEVSHLKECLQLIEEEKSLQNSAIDAVLCKLDLGQAGPLDNLGEDDKLTRLVAQVDMLLQEKVGLKDSLDILQKDMYYASTETERLLQKEATLLEEVMSLKSNLRTLEEESNVMMIAHQQQEAELTKRLTNLQEEKDKLMKSFQEGESQILEFRAAAADAFKDMETWQQRYQSDSSQFRSEIMALRKELSAAKAAPAGLVKERDTLYRDLEKIKVKAKDTEAKLKSTLQDKSKLETEKVNMERELKQLRQSNSMQRDISRRDSVVDQRRQSIALGLNKTKNQLYCIENALQVKTEEVERLTYELHAAKESYSKLEFAMAEAESYLKEQLAEVEKQVSQLSDEKAAVMSNADKLNTDLQVATEQCKEKIYELGSLQDELRDLRDQLLESESHIKAAELSAAELAREKEEIVQELIDAHINFQKEKADLTSQAQENRDKCNALNLEIIPLTEELLKVKKLQEETMESNRILQNRLQEALEANSEKALIHHKQVELLDADVVLYKDRCRQLEKEIEDAVKREQDFRLSGCSQLEKLRDELQSCKMKLSAAEDAEQSLSLENRTMLTSNTKLQVALDASRDRLEVFEGRLEESDWELTELKSLLQKAGIMRGNAWNLVSLQQFEKQIKTQNEAKKLEAELASKKLEMIELEVEYENMRGQCEKYQEEIEYLQKKVLTPEEEMEHKNTVAEMAEQNRKLQDHLRKAEDKAQEFTDMVRMKEASLTTLQTTLEGLHAQNMRLEKELNASRAELQSAQQLNKLALRAGAIGKATTPMFKSARQDKLQAQSTGQSTTSLPSSLGRAEQSPSSVTMEEMKETTSGMTQSSPVLRRIPLGENAAVTSVLSSEGKGARSFLTSSKLPQSARPGPRGFHFPDSRYNLRRNKENWENI</sequence>
<evidence type="ECO:0000256" key="5">
    <source>
        <dbReference type="ARBA" id="ARBA00023175"/>
    </source>
</evidence>
<dbReference type="Gene3D" id="1.10.287.1490">
    <property type="match status" value="1"/>
</dbReference>
<dbReference type="Pfam" id="PF00225">
    <property type="entry name" value="Kinesin"/>
    <property type="match status" value="1"/>
</dbReference>
<evidence type="ECO:0000256" key="3">
    <source>
        <dbReference type="ARBA" id="ARBA00022840"/>
    </source>
</evidence>
<feature type="region of interest" description="Disordered" evidence="8">
    <location>
        <begin position="2090"/>
        <end position="2139"/>
    </location>
</feature>
<evidence type="ECO:0000256" key="1">
    <source>
        <dbReference type="ARBA" id="ARBA00007310"/>
    </source>
</evidence>
<dbReference type="InterPro" id="IPR001752">
    <property type="entry name" value="Kinesin_motor_dom"/>
</dbReference>
<dbReference type="CDD" id="cd01374">
    <property type="entry name" value="KISc_CENP_E"/>
    <property type="match status" value="1"/>
</dbReference>
<dbReference type="OMA" id="WKTRATS"/>
<dbReference type="GO" id="GO:0000278">
    <property type="term" value="P:mitotic cell cycle"/>
    <property type="evidence" value="ECO:0007669"/>
    <property type="project" value="UniProtKB-ARBA"/>
</dbReference>
<dbReference type="GO" id="GO:0005524">
    <property type="term" value="F:ATP binding"/>
    <property type="evidence" value="ECO:0007669"/>
    <property type="project" value="UniProtKB-UniRule"/>
</dbReference>
<dbReference type="InterPro" id="IPR027640">
    <property type="entry name" value="Kinesin-like_fam"/>
</dbReference>
<feature type="compositionally biased region" description="Polar residues" evidence="8">
    <location>
        <begin position="2098"/>
        <end position="2112"/>
    </location>
</feature>
<keyword evidence="4 7" id="KW-0175">Coiled coil</keyword>
<dbReference type="PRINTS" id="PR00380">
    <property type="entry name" value="KINESINHEAVY"/>
</dbReference>
<feature type="binding site" evidence="6">
    <location>
        <begin position="83"/>
        <end position="90"/>
    </location>
    <ligand>
        <name>ATP</name>
        <dbReference type="ChEBI" id="CHEBI:30616"/>
    </ligand>
</feature>
<evidence type="ECO:0000313" key="10">
    <source>
        <dbReference type="EMBL" id="PTQ36916.1"/>
    </source>
</evidence>
<evidence type="ECO:0000256" key="8">
    <source>
        <dbReference type="SAM" id="MobiDB-lite"/>
    </source>
</evidence>
<feature type="coiled-coil region" evidence="7">
    <location>
        <begin position="1273"/>
        <end position="1300"/>
    </location>
</feature>
<dbReference type="Proteomes" id="UP000244005">
    <property type="component" value="Unassembled WGS sequence"/>
</dbReference>
<dbReference type="InterPro" id="IPR027417">
    <property type="entry name" value="P-loop_NTPase"/>
</dbReference>
<dbReference type="GO" id="GO:0000779">
    <property type="term" value="C:condensed chromosome, centromeric region"/>
    <property type="evidence" value="ECO:0007669"/>
    <property type="project" value="UniProtKB-ARBA"/>
</dbReference>
<feature type="domain" description="Kinesin motor" evidence="9">
    <location>
        <begin position="3"/>
        <end position="335"/>
    </location>
</feature>
<dbReference type="GO" id="GO:0008608">
    <property type="term" value="P:attachment of spindle microtubules to kinetochore"/>
    <property type="evidence" value="ECO:0007669"/>
    <property type="project" value="UniProtKB-ARBA"/>
</dbReference>